<dbReference type="AlphaFoldDB" id="X1DUD6"/>
<dbReference type="CDD" id="cd02042">
    <property type="entry name" value="ParAB_family"/>
    <property type="match status" value="1"/>
</dbReference>
<dbReference type="PANTHER" id="PTHR13696">
    <property type="entry name" value="P-LOOP CONTAINING NUCLEOSIDE TRIPHOSPHATE HYDROLASE"/>
    <property type="match status" value="1"/>
</dbReference>
<name>X1DUD6_9ZZZZ</name>
<dbReference type="SUPFAM" id="SSF52540">
    <property type="entry name" value="P-loop containing nucleoside triphosphate hydrolases"/>
    <property type="match status" value="1"/>
</dbReference>
<feature type="non-terminal residue" evidence="2">
    <location>
        <position position="76"/>
    </location>
</feature>
<reference evidence="2" key="1">
    <citation type="journal article" date="2014" name="Front. Microbiol.">
        <title>High frequency of phylogenetically diverse reductive dehalogenase-homologous genes in deep subseafloor sedimentary metagenomes.</title>
        <authorList>
            <person name="Kawai M."/>
            <person name="Futagami T."/>
            <person name="Toyoda A."/>
            <person name="Takaki Y."/>
            <person name="Nishi S."/>
            <person name="Hori S."/>
            <person name="Arai W."/>
            <person name="Tsubouchi T."/>
            <person name="Morono Y."/>
            <person name="Uchiyama I."/>
            <person name="Ito T."/>
            <person name="Fujiyama A."/>
            <person name="Inagaki F."/>
            <person name="Takami H."/>
        </authorList>
    </citation>
    <scope>NUCLEOTIDE SEQUENCE</scope>
    <source>
        <strain evidence="2">Expedition CK06-06</strain>
    </source>
</reference>
<accession>X1DUD6</accession>
<gene>
    <name evidence="2" type="ORF">S01H4_61154</name>
</gene>
<comment type="caution">
    <text evidence="2">The sequence shown here is derived from an EMBL/GenBank/DDBJ whole genome shotgun (WGS) entry which is preliminary data.</text>
</comment>
<dbReference type="PANTHER" id="PTHR13696:SF52">
    <property type="entry name" value="PARA FAMILY PROTEIN CT_582"/>
    <property type="match status" value="1"/>
</dbReference>
<sequence>MMETDLKKVITSKTGDIDVIMLHSQKGGPGKTTLSCNIAYELARRGHKTVLIDLDIAQPTIHQIFQIPEEAIEYTI</sequence>
<dbReference type="Gene3D" id="3.40.50.300">
    <property type="entry name" value="P-loop containing nucleotide triphosphate hydrolases"/>
    <property type="match status" value="1"/>
</dbReference>
<evidence type="ECO:0000259" key="1">
    <source>
        <dbReference type="Pfam" id="PF01656"/>
    </source>
</evidence>
<organism evidence="2">
    <name type="scientific">marine sediment metagenome</name>
    <dbReference type="NCBI Taxonomy" id="412755"/>
    <lineage>
        <taxon>unclassified sequences</taxon>
        <taxon>metagenomes</taxon>
        <taxon>ecological metagenomes</taxon>
    </lineage>
</organism>
<dbReference type="EMBL" id="BART01036203">
    <property type="protein sequence ID" value="GAH08569.1"/>
    <property type="molecule type" value="Genomic_DNA"/>
</dbReference>
<proteinExistence type="predicted"/>
<feature type="domain" description="CobQ/CobB/MinD/ParA nucleotide binding" evidence="1">
    <location>
        <begin position="20"/>
        <end position="60"/>
    </location>
</feature>
<protein>
    <recommendedName>
        <fullName evidence="1">CobQ/CobB/MinD/ParA nucleotide binding domain-containing protein</fullName>
    </recommendedName>
</protein>
<dbReference type="InterPro" id="IPR002586">
    <property type="entry name" value="CobQ/CobB/MinD/ParA_Nub-bd_dom"/>
</dbReference>
<evidence type="ECO:0000313" key="2">
    <source>
        <dbReference type="EMBL" id="GAH08569.1"/>
    </source>
</evidence>
<dbReference type="Pfam" id="PF01656">
    <property type="entry name" value="CbiA"/>
    <property type="match status" value="1"/>
</dbReference>
<dbReference type="InterPro" id="IPR050678">
    <property type="entry name" value="DNA_Partitioning_ATPase"/>
</dbReference>
<dbReference type="InterPro" id="IPR027417">
    <property type="entry name" value="P-loop_NTPase"/>
</dbReference>